<evidence type="ECO:0000256" key="5">
    <source>
        <dbReference type="ARBA" id="ARBA00022989"/>
    </source>
</evidence>
<dbReference type="PANTHER" id="PTHR43163:SF6">
    <property type="entry name" value="DIPEPTIDE TRANSPORT SYSTEM PERMEASE PROTEIN DPPB-RELATED"/>
    <property type="match status" value="1"/>
</dbReference>
<feature type="transmembrane region" description="Helical" evidence="7">
    <location>
        <begin position="102"/>
        <end position="122"/>
    </location>
</feature>
<evidence type="ECO:0000313" key="9">
    <source>
        <dbReference type="EMBL" id="MCC2229921.1"/>
    </source>
</evidence>
<keyword evidence="5 7" id="KW-1133">Transmembrane helix</keyword>
<comment type="similarity">
    <text evidence="7">Belongs to the binding-protein-dependent transport system permease family.</text>
</comment>
<evidence type="ECO:0000259" key="8">
    <source>
        <dbReference type="PROSITE" id="PS50928"/>
    </source>
</evidence>
<keyword evidence="6 7" id="KW-0472">Membrane</keyword>
<evidence type="ECO:0000256" key="1">
    <source>
        <dbReference type="ARBA" id="ARBA00004651"/>
    </source>
</evidence>
<feature type="domain" description="ABC transmembrane type-1" evidence="8">
    <location>
        <begin position="98"/>
        <end position="295"/>
    </location>
</feature>
<proteinExistence type="inferred from homology"/>
<keyword evidence="2 7" id="KW-0813">Transport</keyword>
<dbReference type="InterPro" id="IPR000515">
    <property type="entry name" value="MetI-like"/>
</dbReference>
<feature type="transmembrane region" description="Helical" evidence="7">
    <location>
        <begin position="176"/>
        <end position="195"/>
    </location>
</feature>
<evidence type="ECO:0000256" key="7">
    <source>
        <dbReference type="RuleBase" id="RU363032"/>
    </source>
</evidence>
<dbReference type="RefSeq" id="WP_308452699.1">
    <property type="nucleotide sequence ID" value="NZ_JAJEQR010000006.1"/>
</dbReference>
<feature type="transmembrane region" description="Helical" evidence="7">
    <location>
        <begin position="277"/>
        <end position="302"/>
    </location>
</feature>
<dbReference type="EMBL" id="JAJEQR010000006">
    <property type="protein sequence ID" value="MCC2229921.1"/>
    <property type="molecule type" value="Genomic_DNA"/>
</dbReference>
<feature type="transmembrane region" description="Helical" evidence="7">
    <location>
        <begin position="232"/>
        <end position="257"/>
    </location>
</feature>
<feature type="transmembrane region" description="Helical" evidence="7">
    <location>
        <begin position="9"/>
        <end position="30"/>
    </location>
</feature>
<dbReference type="CDD" id="cd06261">
    <property type="entry name" value="TM_PBP2"/>
    <property type="match status" value="1"/>
</dbReference>
<dbReference type="SUPFAM" id="SSF161098">
    <property type="entry name" value="MetI-like"/>
    <property type="match status" value="1"/>
</dbReference>
<dbReference type="PANTHER" id="PTHR43163">
    <property type="entry name" value="DIPEPTIDE TRANSPORT SYSTEM PERMEASE PROTEIN DPPB-RELATED"/>
    <property type="match status" value="1"/>
</dbReference>
<dbReference type="AlphaFoldDB" id="A0AAE3E9H8"/>
<evidence type="ECO:0000256" key="4">
    <source>
        <dbReference type="ARBA" id="ARBA00022692"/>
    </source>
</evidence>
<organism evidence="9 10">
    <name type="scientific">Hominifimenecus microfluidus</name>
    <dbReference type="NCBI Taxonomy" id="2885348"/>
    <lineage>
        <taxon>Bacteria</taxon>
        <taxon>Bacillati</taxon>
        <taxon>Bacillota</taxon>
        <taxon>Clostridia</taxon>
        <taxon>Lachnospirales</taxon>
        <taxon>Lachnospiraceae</taxon>
        <taxon>Hominifimenecus</taxon>
    </lineage>
</organism>
<name>A0AAE3E9H8_9FIRM</name>
<comment type="caution">
    <text evidence="9">The sequence shown here is derived from an EMBL/GenBank/DDBJ whole genome shotgun (WGS) entry which is preliminary data.</text>
</comment>
<keyword evidence="3" id="KW-1003">Cell membrane</keyword>
<dbReference type="GO" id="GO:0005886">
    <property type="term" value="C:plasma membrane"/>
    <property type="evidence" value="ECO:0007669"/>
    <property type="project" value="UniProtKB-SubCell"/>
</dbReference>
<evidence type="ECO:0000256" key="2">
    <source>
        <dbReference type="ARBA" id="ARBA00022448"/>
    </source>
</evidence>
<dbReference type="InterPro" id="IPR045621">
    <property type="entry name" value="BPD_transp_1_N"/>
</dbReference>
<evidence type="ECO:0000256" key="3">
    <source>
        <dbReference type="ARBA" id="ARBA00022475"/>
    </source>
</evidence>
<comment type="subcellular location">
    <subcellularLocation>
        <location evidence="1 7">Cell membrane</location>
        <topology evidence="1 7">Multi-pass membrane protein</topology>
    </subcellularLocation>
</comment>
<feature type="transmembrane region" description="Helical" evidence="7">
    <location>
        <begin position="134"/>
        <end position="156"/>
    </location>
</feature>
<keyword evidence="4 7" id="KW-0812">Transmembrane</keyword>
<evidence type="ECO:0000256" key="6">
    <source>
        <dbReference type="ARBA" id="ARBA00023136"/>
    </source>
</evidence>
<keyword evidence="10" id="KW-1185">Reference proteome</keyword>
<dbReference type="GO" id="GO:0055085">
    <property type="term" value="P:transmembrane transport"/>
    <property type="evidence" value="ECO:0007669"/>
    <property type="project" value="InterPro"/>
</dbReference>
<dbReference type="Pfam" id="PF19300">
    <property type="entry name" value="BPD_transp_1_N"/>
    <property type="match status" value="1"/>
</dbReference>
<accession>A0AAE3E9H8</accession>
<dbReference type="PROSITE" id="PS50928">
    <property type="entry name" value="ABC_TM1"/>
    <property type="match status" value="1"/>
</dbReference>
<dbReference type="InterPro" id="IPR035906">
    <property type="entry name" value="MetI-like_sf"/>
</dbReference>
<dbReference type="Proteomes" id="UP001198182">
    <property type="component" value="Unassembled WGS sequence"/>
</dbReference>
<evidence type="ECO:0000313" key="10">
    <source>
        <dbReference type="Proteomes" id="UP001198182"/>
    </source>
</evidence>
<protein>
    <submittedName>
        <fullName evidence="9">ABC transporter permease</fullName>
    </submittedName>
</protein>
<reference evidence="9" key="1">
    <citation type="submission" date="2021-10" db="EMBL/GenBank/DDBJ databases">
        <title>Anaerobic single-cell dispensing facilitates the cultivation of human gut bacteria.</title>
        <authorList>
            <person name="Afrizal A."/>
        </authorList>
    </citation>
    <scope>NUCLEOTIDE SEQUENCE</scope>
    <source>
        <strain evidence="9">CLA-AA-H215</strain>
    </source>
</reference>
<dbReference type="Gene3D" id="1.10.3720.10">
    <property type="entry name" value="MetI-like"/>
    <property type="match status" value="1"/>
</dbReference>
<dbReference type="Pfam" id="PF00528">
    <property type="entry name" value="BPD_transp_1"/>
    <property type="match status" value="1"/>
</dbReference>
<gene>
    <name evidence="9" type="ORF">LKD81_02740</name>
</gene>
<sequence length="312" mass="34815">MRKYIIKQILMIIPTLLIVSIVAFGMIRMLPADAVETYMLANHLEMTDENIAMVEEKFGLHEPVVTQYFSWVSAVLHLDFGESYTSNQEVADMLWKAFKATAQLAGAAMLWIVVLTPVLGIFSAKKPNGWMDGFTRMFCLMGTAIPTFVLGFFMIRLFGVQLKILPVSGKESWMNYIMPSFALSLAHISSFVQMLRNEMLENKKGAFTLYANARGIKEGVVFRTHILKNSMLPVVNTVGISIGRLIAGTVVIENVFSWPGLGQLITKAILARDYPVIQAYILLIAIVFICANLIADLLSAWVDPRIRLGEKG</sequence>